<feature type="compositionally biased region" description="Polar residues" evidence="2">
    <location>
        <begin position="300"/>
        <end position="310"/>
    </location>
</feature>
<dbReference type="Gene3D" id="2.60.40.150">
    <property type="entry name" value="C2 domain"/>
    <property type="match status" value="3"/>
</dbReference>
<dbReference type="AlphaFoldDB" id="A0A1X0P875"/>
<dbReference type="OrthoDB" id="67700at2759"/>
<feature type="domain" description="C2" evidence="3">
    <location>
        <begin position="385"/>
        <end position="510"/>
    </location>
</feature>
<evidence type="ECO:0000313" key="4">
    <source>
        <dbReference type="EMBL" id="ORC93124.1"/>
    </source>
</evidence>
<feature type="domain" description="C2" evidence="3">
    <location>
        <begin position="571"/>
        <end position="705"/>
    </location>
</feature>
<feature type="compositionally biased region" description="Basic and acidic residues" evidence="2">
    <location>
        <begin position="116"/>
        <end position="126"/>
    </location>
</feature>
<evidence type="ECO:0000259" key="3">
    <source>
        <dbReference type="PROSITE" id="PS50004"/>
    </source>
</evidence>
<dbReference type="EMBL" id="NBCO01000002">
    <property type="protein sequence ID" value="ORC93124.1"/>
    <property type="molecule type" value="Genomic_DNA"/>
</dbReference>
<dbReference type="PANTHER" id="PTHR47800">
    <property type="entry name" value="C2 DOMAIN-CONTAINING PROTEIN"/>
    <property type="match status" value="1"/>
</dbReference>
<comment type="caution">
    <text evidence="4">The sequence shown here is derived from an EMBL/GenBank/DDBJ whole genome shotgun (WGS) entry which is preliminary data.</text>
</comment>
<dbReference type="InterPro" id="IPR035892">
    <property type="entry name" value="C2_domain_sf"/>
</dbReference>
<gene>
    <name evidence="4" type="ORF">TM35_000024500</name>
</gene>
<dbReference type="CDD" id="cd00030">
    <property type="entry name" value="C2"/>
    <property type="match status" value="2"/>
</dbReference>
<feature type="region of interest" description="Disordered" evidence="2">
    <location>
        <begin position="90"/>
        <end position="144"/>
    </location>
</feature>
<proteinExistence type="predicted"/>
<feature type="compositionally biased region" description="Basic and acidic residues" evidence="2">
    <location>
        <begin position="936"/>
        <end position="960"/>
    </location>
</feature>
<dbReference type="SMART" id="SM00239">
    <property type="entry name" value="C2"/>
    <property type="match status" value="3"/>
</dbReference>
<reference evidence="4 5" key="1">
    <citation type="submission" date="2017-03" db="EMBL/GenBank/DDBJ databases">
        <title>An alternative strategy for trypanosome survival in the mammalian bloodstream revealed through genome and transcriptome analysis of the ubiquitous bovine parasite Trypanosoma (Megatrypanum) theileri.</title>
        <authorList>
            <person name="Kelly S."/>
            <person name="Ivens A."/>
            <person name="Mott A."/>
            <person name="O'Neill E."/>
            <person name="Emms D."/>
            <person name="Macleod O."/>
            <person name="Voorheis P."/>
            <person name="Matthews J."/>
            <person name="Matthews K."/>
            <person name="Carrington M."/>
        </authorList>
    </citation>
    <scope>NUCLEOTIDE SEQUENCE [LARGE SCALE GENOMIC DNA]</scope>
    <source>
        <strain evidence="4">Edinburgh</strain>
    </source>
</reference>
<feature type="region of interest" description="Disordered" evidence="2">
    <location>
        <begin position="924"/>
        <end position="987"/>
    </location>
</feature>
<dbReference type="Proteomes" id="UP000192257">
    <property type="component" value="Unassembled WGS sequence"/>
</dbReference>
<dbReference type="SUPFAM" id="SSF49562">
    <property type="entry name" value="C2 domain (Calcium/lipid-binding domain, CaLB)"/>
    <property type="match status" value="3"/>
</dbReference>
<protein>
    <recommendedName>
        <fullName evidence="3">C2 domain-containing protein</fullName>
    </recommendedName>
</protein>
<dbReference type="Pfam" id="PF00168">
    <property type="entry name" value="C2"/>
    <property type="match status" value="3"/>
</dbReference>
<sequence length="1119" mass="124634">MSIEGDAAVRSIAVLLPPGVYGATPAVPDKSNISTTSAAAPVGMDSLQGSSAVLASSSVDRFDKHRRLRRAMAAKEATLMELTRLLVNSMEPQQRVKGSSNSNSSGEPANTAGGGSEKESHGEMDKTVNTTSTPAPIHTSTEAEVKYLREENKRLRIREATRAKEQAKLESLVYDLRRELETAGETLRDQTAAMKCVGKEVARMGPYRMIKTQREQQVKYVPPETLEEKSSVVDSSELQSLKEKVKSLQSNLAKEQKRREHFERRCAELQAISLRYKLTELRRTVEGDNEENVDISLQGATVNDNDNDGNSIASASTAAGGGEEEERRISRKGKVTESLEKPVSSNGDGVMKTIQSIEETYRSARRRWSRQEKEFKRYMQILESTISRMERNMPSGKLNTASLFNVTLQLVSCEGLLNRRNNGIGCIDPYVVLYSPIGEKALETLPREDTVSPQFDEGGDVVTLKMVQGSPWYVLVEVYSRGLNNVRLFLGEAKIPVELLLSDGVIMGKERQHVVKLRPRDREPDGEIVKSAHRLGQVVFRVTATVVDAIPLHRISRRAVRFSGRLISPQQDGEVPGSAEYLSEKIKNYNPPLLVPSNNTITIRVVKAKDILKGESGMNFNPFVVIYDLSGSKELLRTPVAVGTNNPSWDNSIQASLTLTTGTLQEGIIFRLNNYNRDGKEEFLGEAYFSREEMYSGKEWHELTLRPRKDEMLMYIRENQNRLGKLLIQCIQENKGNKNILQNKELHSTIEPIRKILGHTESSKIVQDESSTNYSKNVLQPLPIQIYVEACKGLHGYYREGKVYVRVVVPNSTSFITPVLPCISTLSWSKAEGSTVAMLHPLQSGVIEFHVIEKGNQEGENERPLGYAQFSVLDLFRGGFGKKELLLTASPHTTEIPVCENSNNLGSVVISFLLLSEEPLTGSPRQVCAATNDSNENNRKKEEEKKKEEKNEKPEKKKDENEEEEKEEEKTISKGTLGDPQVPSSPTSLQMRIYVKEGHDLLDCDHSMFNVLGLTNPRVMVWVGPDHVFTVSEKPNTVNPKWTQEEGEVLVCAQSSQIIRFEVQDVDVAGFDSMGCATIHASEIIASPGEHSLPVILDGKQYGILDVVFTLNESGTNQN</sequence>
<feature type="domain" description="C2" evidence="3">
    <location>
        <begin position="976"/>
        <end position="1095"/>
    </location>
</feature>
<name>A0A1X0P875_9TRYP</name>
<evidence type="ECO:0000256" key="1">
    <source>
        <dbReference type="SAM" id="Coils"/>
    </source>
</evidence>
<keyword evidence="5" id="KW-1185">Reference proteome</keyword>
<dbReference type="GeneID" id="39981548"/>
<accession>A0A1X0P875</accession>
<dbReference type="InterPro" id="IPR000008">
    <property type="entry name" value="C2_dom"/>
</dbReference>
<dbReference type="RefSeq" id="XP_028887190.1">
    <property type="nucleotide sequence ID" value="XM_029021768.1"/>
</dbReference>
<organism evidence="4 5">
    <name type="scientific">Trypanosoma theileri</name>
    <dbReference type="NCBI Taxonomy" id="67003"/>
    <lineage>
        <taxon>Eukaryota</taxon>
        <taxon>Discoba</taxon>
        <taxon>Euglenozoa</taxon>
        <taxon>Kinetoplastea</taxon>
        <taxon>Metakinetoplastina</taxon>
        <taxon>Trypanosomatida</taxon>
        <taxon>Trypanosomatidae</taxon>
        <taxon>Trypanosoma</taxon>
    </lineage>
</organism>
<feature type="region of interest" description="Disordered" evidence="2">
    <location>
        <begin position="300"/>
        <end position="349"/>
    </location>
</feature>
<keyword evidence="1" id="KW-0175">Coiled coil</keyword>
<feature type="compositionally biased region" description="Polar residues" evidence="2">
    <location>
        <begin position="127"/>
        <end position="140"/>
    </location>
</feature>
<evidence type="ECO:0000313" key="5">
    <source>
        <dbReference type="Proteomes" id="UP000192257"/>
    </source>
</evidence>
<evidence type="ECO:0000256" key="2">
    <source>
        <dbReference type="SAM" id="MobiDB-lite"/>
    </source>
</evidence>
<dbReference type="PROSITE" id="PS50004">
    <property type="entry name" value="C2"/>
    <property type="match status" value="3"/>
</dbReference>
<dbReference type="GO" id="GO:0010628">
    <property type="term" value="P:positive regulation of gene expression"/>
    <property type="evidence" value="ECO:0007669"/>
    <property type="project" value="TreeGrafter"/>
</dbReference>
<dbReference type="PANTHER" id="PTHR47800:SF5">
    <property type="entry name" value="FER-1-LIKE PROTEIN 6"/>
    <property type="match status" value="1"/>
</dbReference>
<feature type="coiled-coil region" evidence="1">
    <location>
        <begin position="238"/>
        <end position="272"/>
    </location>
</feature>
<feature type="compositionally biased region" description="Polar residues" evidence="2">
    <location>
        <begin position="90"/>
        <end position="108"/>
    </location>
</feature>
<dbReference type="VEuPathDB" id="TriTrypDB:TM35_000024500"/>